<dbReference type="PANTHER" id="PTHR14096">
    <property type="entry name" value="APOLIPOPROTEIN L"/>
    <property type="match status" value="1"/>
</dbReference>
<gene>
    <name evidence="3" type="ORF">Q5P01_003122</name>
</gene>
<dbReference type="AlphaFoldDB" id="A0AA88NVH2"/>
<feature type="transmembrane region" description="Helical" evidence="2">
    <location>
        <begin position="181"/>
        <end position="203"/>
    </location>
</feature>
<comment type="similarity">
    <text evidence="1">Belongs to the apolipoprotein L family.</text>
</comment>
<proteinExistence type="inferred from homology"/>
<comment type="caution">
    <text evidence="3">The sequence shown here is derived from an EMBL/GenBank/DDBJ whole genome shotgun (WGS) entry which is preliminary data.</text>
</comment>
<dbReference type="GO" id="GO:0016020">
    <property type="term" value="C:membrane"/>
    <property type="evidence" value="ECO:0007669"/>
    <property type="project" value="TreeGrafter"/>
</dbReference>
<evidence type="ECO:0000256" key="2">
    <source>
        <dbReference type="SAM" id="Phobius"/>
    </source>
</evidence>
<name>A0AA88NVH2_CHASR</name>
<evidence type="ECO:0000313" key="3">
    <source>
        <dbReference type="EMBL" id="KAK2863589.1"/>
    </source>
</evidence>
<evidence type="ECO:0000256" key="1">
    <source>
        <dbReference type="ARBA" id="ARBA00010090"/>
    </source>
</evidence>
<dbReference type="Proteomes" id="UP001187415">
    <property type="component" value="Unassembled WGS sequence"/>
</dbReference>
<dbReference type="GO" id="GO:0042157">
    <property type="term" value="P:lipoprotein metabolic process"/>
    <property type="evidence" value="ECO:0007669"/>
    <property type="project" value="InterPro"/>
</dbReference>
<feature type="transmembrane region" description="Helical" evidence="2">
    <location>
        <begin position="68"/>
        <end position="90"/>
    </location>
</feature>
<protein>
    <submittedName>
        <fullName evidence="3">Uncharacterized protein</fullName>
    </submittedName>
</protein>
<sequence>MAFNPKRRDSKELPPNLSELMNKLSKAADSFIQVFDNSDDRMRQIVAEIQKLADDVKQMHRRTNGDRAVGGVMFMLGLVAVPFTGGMSLALATLGGVTVLCTNVQKMLEENQSAKTVYELGKEFMKIVEPMKNDLELIKTTCEKLEKKSAEVQAEHTLSDMEEFQRILTRVSELGKKSEEALIVAVTVMGVINNLITLLINVFRVTASPEEDRKLTDSIIQSADQSLKTVNKFEKMKAELREFRGN</sequence>
<organism evidence="3 4">
    <name type="scientific">Channa striata</name>
    <name type="common">Snakehead murrel</name>
    <name type="synonym">Ophicephalus striatus</name>
    <dbReference type="NCBI Taxonomy" id="64152"/>
    <lineage>
        <taxon>Eukaryota</taxon>
        <taxon>Metazoa</taxon>
        <taxon>Chordata</taxon>
        <taxon>Craniata</taxon>
        <taxon>Vertebrata</taxon>
        <taxon>Euteleostomi</taxon>
        <taxon>Actinopterygii</taxon>
        <taxon>Neopterygii</taxon>
        <taxon>Teleostei</taxon>
        <taxon>Neoteleostei</taxon>
        <taxon>Acanthomorphata</taxon>
        <taxon>Anabantaria</taxon>
        <taxon>Anabantiformes</taxon>
        <taxon>Channoidei</taxon>
        <taxon>Channidae</taxon>
        <taxon>Channa</taxon>
    </lineage>
</organism>
<reference evidence="3" key="1">
    <citation type="submission" date="2023-07" db="EMBL/GenBank/DDBJ databases">
        <title>Chromosome-level Genome Assembly of Striped Snakehead (Channa striata).</title>
        <authorList>
            <person name="Liu H."/>
        </authorList>
    </citation>
    <scope>NUCLEOTIDE SEQUENCE</scope>
    <source>
        <strain evidence="3">Gz</strain>
        <tissue evidence="3">Muscle</tissue>
    </source>
</reference>
<keyword evidence="2" id="KW-0472">Membrane</keyword>
<dbReference type="PANTHER" id="PTHR14096:SF28">
    <property type="entry name" value="APOLIPOPROTEIN L, 1-RELATED"/>
    <property type="match status" value="1"/>
</dbReference>
<keyword evidence="2" id="KW-0812">Transmembrane</keyword>
<keyword evidence="2" id="KW-1133">Transmembrane helix</keyword>
<dbReference type="InterPro" id="IPR008405">
    <property type="entry name" value="ApoL"/>
</dbReference>
<dbReference type="GO" id="GO:0005576">
    <property type="term" value="C:extracellular region"/>
    <property type="evidence" value="ECO:0007669"/>
    <property type="project" value="InterPro"/>
</dbReference>
<accession>A0AA88NVH2</accession>
<dbReference type="Pfam" id="PF05461">
    <property type="entry name" value="ApoL"/>
    <property type="match status" value="1"/>
</dbReference>
<evidence type="ECO:0000313" key="4">
    <source>
        <dbReference type="Proteomes" id="UP001187415"/>
    </source>
</evidence>
<dbReference type="EMBL" id="JAUPFM010000001">
    <property type="protein sequence ID" value="KAK2863589.1"/>
    <property type="molecule type" value="Genomic_DNA"/>
</dbReference>
<dbReference type="GO" id="GO:0006869">
    <property type="term" value="P:lipid transport"/>
    <property type="evidence" value="ECO:0007669"/>
    <property type="project" value="InterPro"/>
</dbReference>
<keyword evidence="4" id="KW-1185">Reference proteome</keyword>
<dbReference type="GO" id="GO:0008289">
    <property type="term" value="F:lipid binding"/>
    <property type="evidence" value="ECO:0007669"/>
    <property type="project" value="InterPro"/>
</dbReference>